<dbReference type="Pfam" id="PF00474">
    <property type="entry name" value="SSF"/>
    <property type="match status" value="2"/>
</dbReference>
<accession>K1PJK7</accession>
<reference evidence="13" key="1">
    <citation type="journal article" date="2012" name="Nature">
        <title>The oyster genome reveals stress adaptation and complexity of shell formation.</title>
        <authorList>
            <person name="Zhang G."/>
            <person name="Fang X."/>
            <person name="Guo X."/>
            <person name="Li L."/>
            <person name="Luo R."/>
            <person name="Xu F."/>
            <person name="Yang P."/>
            <person name="Zhang L."/>
            <person name="Wang X."/>
            <person name="Qi H."/>
            <person name="Xiong Z."/>
            <person name="Que H."/>
            <person name="Xie Y."/>
            <person name="Holland P.W."/>
            <person name="Paps J."/>
            <person name="Zhu Y."/>
            <person name="Wu F."/>
            <person name="Chen Y."/>
            <person name="Wang J."/>
            <person name="Peng C."/>
            <person name="Meng J."/>
            <person name="Yang L."/>
            <person name="Liu J."/>
            <person name="Wen B."/>
            <person name="Zhang N."/>
            <person name="Huang Z."/>
            <person name="Zhu Q."/>
            <person name="Feng Y."/>
            <person name="Mount A."/>
            <person name="Hedgecock D."/>
            <person name="Xu Z."/>
            <person name="Liu Y."/>
            <person name="Domazet-Loso T."/>
            <person name="Du Y."/>
            <person name="Sun X."/>
            <person name="Zhang S."/>
            <person name="Liu B."/>
            <person name="Cheng P."/>
            <person name="Jiang X."/>
            <person name="Li J."/>
            <person name="Fan D."/>
            <person name="Wang W."/>
            <person name="Fu W."/>
            <person name="Wang T."/>
            <person name="Wang B."/>
            <person name="Zhang J."/>
            <person name="Peng Z."/>
            <person name="Li Y."/>
            <person name="Li N."/>
            <person name="Wang J."/>
            <person name="Chen M."/>
            <person name="He Y."/>
            <person name="Tan F."/>
            <person name="Song X."/>
            <person name="Zheng Q."/>
            <person name="Huang R."/>
            <person name="Yang H."/>
            <person name="Du X."/>
            <person name="Chen L."/>
            <person name="Yang M."/>
            <person name="Gaffney P.M."/>
            <person name="Wang S."/>
            <person name="Luo L."/>
            <person name="She Z."/>
            <person name="Ming Y."/>
            <person name="Huang W."/>
            <person name="Zhang S."/>
            <person name="Huang B."/>
            <person name="Zhang Y."/>
            <person name="Qu T."/>
            <person name="Ni P."/>
            <person name="Miao G."/>
            <person name="Wang J."/>
            <person name="Wang Q."/>
            <person name="Steinberg C.E."/>
            <person name="Wang H."/>
            <person name="Li N."/>
            <person name="Qian L."/>
            <person name="Zhang G."/>
            <person name="Li Y."/>
            <person name="Yang H."/>
            <person name="Liu X."/>
            <person name="Wang J."/>
            <person name="Yin Y."/>
            <person name="Wang J."/>
        </authorList>
    </citation>
    <scope>NUCLEOTIDE SEQUENCE [LARGE SCALE GENOMIC DNA]</scope>
    <source>
        <strain evidence="13">05x7-T-G4-1.051#20</strain>
    </source>
</reference>
<dbReference type="AlphaFoldDB" id="K1PJK7"/>
<keyword evidence="8" id="KW-0406">Ion transport</keyword>
<dbReference type="InParanoid" id="K1PJK7"/>
<keyword evidence="5" id="KW-0812">Transmembrane</keyword>
<dbReference type="InterPro" id="IPR038377">
    <property type="entry name" value="Na/Glc_symporter_sf"/>
</dbReference>
<evidence type="ECO:0000256" key="2">
    <source>
        <dbReference type="ARBA" id="ARBA00006434"/>
    </source>
</evidence>
<dbReference type="Gene3D" id="2.10.70.10">
    <property type="entry name" value="Complement Module, domain 1"/>
    <property type="match status" value="4"/>
</dbReference>
<dbReference type="GO" id="GO:0005886">
    <property type="term" value="C:plasma membrane"/>
    <property type="evidence" value="ECO:0007669"/>
    <property type="project" value="UniProtKB-SubCell"/>
</dbReference>
<evidence type="ECO:0000256" key="3">
    <source>
        <dbReference type="ARBA" id="ARBA00022448"/>
    </source>
</evidence>
<dbReference type="SMART" id="SM00215">
    <property type="entry name" value="VWC_out"/>
    <property type="match status" value="4"/>
</dbReference>
<evidence type="ECO:0000256" key="11">
    <source>
        <dbReference type="RuleBase" id="RU362091"/>
    </source>
</evidence>
<dbReference type="GO" id="GO:0015293">
    <property type="term" value="F:symporter activity"/>
    <property type="evidence" value="ECO:0007669"/>
    <property type="project" value="TreeGrafter"/>
</dbReference>
<dbReference type="InterPro" id="IPR051163">
    <property type="entry name" value="Sodium:Solute_Symporter_SSF"/>
</dbReference>
<gene>
    <name evidence="13" type="ORF">CGI_10007021</name>
</gene>
<proteinExistence type="inferred from homology"/>
<evidence type="ECO:0000256" key="5">
    <source>
        <dbReference type="ARBA" id="ARBA00022692"/>
    </source>
</evidence>
<sequence>MSIRSFEAWDYVIFAMCLCISLGIGVYHAFFGGGQDTTEKYYYGNRNMGALPVALSMLVTYQSSIFMLGYPGEMYIYGSMFWLSFVGVGLGFVLVAVFEAPLLHPLKIRSAFEYLEARYKSTGPRKLASFMSVIIYSPYVLCQGYDFCLQGGFKAVIWADVFQSIIIVIGYSLSSFNPDITVRHTVWGMVIANMIQFFSLGYSQMVVQRIMSTPTTGKAMQASFLAIPGFALFGSISCFLGLMAFAYNVQQGCDPLNKKIIVRPEQVLPYFVMDIFDSTPGMPGVFLAALFSASLSTLSSGLNSLPTITWEDFIKPHCGARFSEVQATMFGKILVVVFGSLAIGFAYLAYLLGGPIVQMTSTATSCVNGPILGMFLMGAIFKSANAKGAIAGCLSGFAFLLWIALGQVVQKFATPRLPGGPTANCTVTSMFNQFNNYTFHKILGIYKVSYIWYTTIGMLVCMLVGMVVSVITVCDYLGQMYKIGITFASGDGCNTCTCMPSRKVECTQYPCYPGCQHLGRTYAPGNVFGKGDSCNQCTCLESGDVQCTDNKCFQDCVYMGTTYKSGSSFPKGDGCNRCTCMDTGDISCDQHSCLPYCQHNGKFYPAGRQFRSGDGCNDCTCLNDGTFTCTDFPCYPDCRYGNELYVKGATFDKGDNCNTCKCLADGTVRCSEKRCHNTCNYKGAIYNAGQSFTPDTCNTCWCMVDSSISCTEMQCFPDCVYGGKKYKSGQHFNKGDNCNTCVCANTGDVRCTDQACAMVECIAELHPVKDHYPEALAWCVDL</sequence>
<evidence type="ECO:0000256" key="8">
    <source>
        <dbReference type="ARBA" id="ARBA00023065"/>
    </source>
</evidence>
<keyword evidence="9" id="KW-0472">Membrane</keyword>
<keyword evidence="10" id="KW-0739">Sodium transport</keyword>
<dbReference type="Pfam" id="PF23334">
    <property type="entry name" value="VWC2L_2nd"/>
    <property type="match status" value="1"/>
</dbReference>
<name>K1PJK7_MAGGI</name>
<evidence type="ECO:0000256" key="9">
    <source>
        <dbReference type="ARBA" id="ARBA00023136"/>
    </source>
</evidence>
<comment type="subcellular location">
    <subcellularLocation>
        <location evidence="1">Cell membrane</location>
        <topology evidence="1">Multi-pass membrane protein</topology>
    </subcellularLocation>
</comment>
<comment type="similarity">
    <text evidence="2 11">Belongs to the sodium:solute symporter (SSF) (TC 2.A.21) family.</text>
</comment>
<evidence type="ECO:0000313" key="13">
    <source>
        <dbReference type="EMBL" id="EKC24177.1"/>
    </source>
</evidence>
<keyword evidence="3" id="KW-0813">Transport</keyword>
<keyword evidence="4" id="KW-1003">Cell membrane</keyword>
<dbReference type="GO" id="GO:0006814">
    <property type="term" value="P:sodium ion transport"/>
    <property type="evidence" value="ECO:0007669"/>
    <property type="project" value="UniProtKB-KW"/>
</dbReference>
<keyword evidence="6" id="KW-1133">Transmembrane helix</keyword>
<dbReference type="InterPro" id="IPR001007">
    <property type="entry name" value="VWF_dom"/>
</dbReference>
<evidence type="ECO:0000256" key="1">
    <source>
        <dbReference type="ARBA" id="ARBA00004651"/>
    </source>
</evidence>
<evidence type="ECO:0000256" key="10">
    <source>
        <dbReference type="ARBA" id="ARBA00023201"/>
    </source>
</evidence>
<dbReference type="PANTHER" id="PTHR42985:SF40">
    <property type="entry name" value="LD47995P-RELATED"/>
    <property type="match status" value="1"/>
</dbReference>
<dbReference type="HOGENOM" id="CLU_358351_0_0_1"/>
<dbReference type="PROSITE" id="PS50283">
    <property type="entry name" value="NA_SOLUT_SYMP_3"/>
    <property type="match status" value="1"/>
</dbReference>
<dbReference type="Gene3D" id="1.20.1730.10">
    <property type="entry name" value="Sodium/glucose cotransporter"/>
    <property type="match status" value="2"/>
</dbReference>
<protein>
    <submittedName>
        <fullName evidence="13">Sodium-dependent multivitamin transporter</fullName>
    </submittedName>
</protein>
<feature type="domain" description="VWFC" evidence="12">
    <location>
        <begin position="595"/>
        <end position="661"/>
    </location>
</feature>
<feature type="domain" description="VWFC" evidence="12">
    <location>
        <begin position="677"/>
        <end position="742"/>
    </location>
</feature>
<dbReference type="SUPFAM" id="SSF57603">
    <property type="entry name" value="FnI-like domain"/>
    <property type="match status" value="3"/>
</dbReference>
<dbReference type="PANTHER" id="PTHR42985">
    <property type="entry name" value="SODIUM-COUPLED MONOCARBOXYLATE TRANSPORTER"/>
    <property type="match status" value="1"/>
</dbReference>
<evidence type="ECO:0000256" key="6">
    <source>
        <dbReference type="ARBA" id="ARBA00022989"/>
    </source>
</evidence>
<keyword evidence="7" id="KW-0915">Sodium</keyword>
<evidence type="ECO:0000259" key="12">
    <source>
        <dbReference type="PROSITE" id="PS50184"/>
    </source>
</evidence>
<organism evidence="13">
    <name type="scientific">Magallana gigas</name>
    <name type="common">Pacific oyster</name>
    <name type="synonym">Crassostrea gigas</name>
    <dbReference type="NCBI Taxonomy" id="29159"/>
    <lineage>
        <taxon>Eukaryota</taxon>
        <taxon>Metazoa</taxon>
        <taxon>Spiralia</taxon>
        <taxon>Lophotrochozoa</taxon>
        <taxon>Mollusca</taxon>
        <taxon>Bivalvia</taxon>
        <taxon>Autobranchia</taxon>
        <taxon>Pteriomorphia</taxon>
        <taxon>Ostreida</taxon>
        <taxon>Ostreoidea</taxon>
        <taxon>Ostreidae</taxon>
        <taxon>Magallana</taxon>
    </lineage>
</organism>
<evidence type="ECO:0000256" key="7">
    <source>
        <dbReference type="ARBA" id="ARBA00023053"/>
    </source>
</evidence>
<dbReference type="InterPro" id="IPR001734">
    <property type="entry name" value="Na/solute_symporter"/>
</dbReference>
<evidence type="ECO:0000256" key="4">
    <source>
        <dbReference type="ARBA" id="ARBA00022475"/>
    </source>
</evidence>
<dbReference type="PROSITE" id="PS50184">
    <property type="entry name" value="VWFC_2"/>
    <property type="match status" value="2"/>
</dbReference>
<dbReference type="EMBL" id="JH818844">
    <property type="protein sequence ID" value="EKC24177.1"/>
    <property type="molecule type" value="Genomic_DNA"/>
</dbReference>
<dbReference type="SMART" id="SM00214">
    <property type="entry name" value="VWC"/>
    <property type="match status" value="3"/>
</dbReference>